<name>A0A5E8H6T2_9LEPT</name>
<dbReference type="Proteomes" id="UP000013996">
    <property type="component" value="Unassembled WGS sequence"/>
</dbReference>
<proteinExistence type="predicted"/>
<gene>
    <name evidence="1" type="ORF">LEP1GSC202_0039</name>
</gene>
<evidence type="ECO:0000313" key="2">
    <source>
        <dbReference type="Proteomes" id="UP000013996"/>
    </source>
</evidence>
<reference evidence="1 2" key="1">
    <citation type="submission" date="2013-04" db="EMBL/GenBank/DDBJ databases">
        <authorList>
            <person name="Harkins D.M."/>
            <person name="Durkin A.S."/>
            <person name="Brinkac L.M."/>
            <person name="Haft D.H."/>
            <person name="Selengut J.D."/>
            <person name="Sanka R."/>
            <person name="DePew J."/>
            <person name="Purushe J."/>
            <person name="Hartskeerl R.A."/>
            <person name="Ahmed A."/>
            <person name="van der Linden H."/>
            <person name="Goris M.G.A."/>
            <person name="Vinetz J.M."/>
            <person name="Sutton G.G."/>
            <person name="Nierman W.C."/>
            <person name="Fouts D.E."/>
        </authorList>
    </citation>
    <scope>NUCLEOTIDE SEQUENCE [LARGE SCALE GENOMIC DNA]</scope>
    <source>
        <strain evidence="1 2">Sao Paulo</strain>
    </source>
</reference>
<organism evidence="1 2">
    <name type="scientific">Leptospira yanagawae serovar Saopaulo str. Sao Paulo = ATCC 700523</name>
    <dbReference type="NCBI Taxonomy" id="1249483"/>
    <lineage>
        <taxon>Bacteria</taxon>
        <taxon>Pseudomonadati</taxon>
        <taxon>Spirochaetota</taxon>
        <taxon>Spirochaetia</taxon>
        <taxon>Leptospirales</taxon>
        <taxon>Leptospiraceae</taxon>
        <taxon>Leptospira</taxon>
    </lineage>
</organism>
<dbReference type="EMBL" id="AOGX02000047">
    <property type="protein sequence ID" value="EOQ86995.1"/>
    <property type="molecule type" value="Genomic_DNA"/>
</dbReference>
<dbReference type="STRING" id="1249483.LEP1GSC202_0039"/>
<comment type="caution">
    <text evidence="1">The sequence shown here is derived from an EMBL/GenBank/DDBJ whole genome shotgun (WGS) entry which is preliminary data.</text>
</comment>
<accession>A0A5E8H6T2</accession>
<protein>
    <submittedName>
        <fullName evidence="1">Uncharacterized protein</fullName>
    </submittedName>
</protein>
<dbReference type="AlphaFoldDB" id="A0A5E8H6T2"/>
<sequence length="43" mass="5042">MGWIRINLCSSAIQSSELVNPSVRERRVSEVRLGPIWKIQFER</sequence>
<evidence type="ECO:0000313" key="1">
    <source>
        <dbReference type="EMBL" id="EOQ86995.1"/>
    </source>
</evidence>